<dbReference type="Proteomes" id="UP000199423">
    <property type="component" value="Unassembled WGS sequence"/>
</dbReference>
<dbReference type="SUPFAM" id="SSF51679">
    <property type="entry name" value="Bacterial luciferase-like"/>
    <property type="match status" value="1"/>
</dbReference>
<organism evidence="10 11">
    <name type="scientific">Hyphomicrobium facile</name>
    <dbReference type="NCBI Taxonomy" id="51670"/>
    <lineage>
        <taxon>Bacteria</taxon>
        <taxon>Pseudomonadati</taxon>
        <taxon>Pseudomonadota</taxon>
        <taxon>Alphaproteobacteria</taxon>
        <taxon>Hyphomicrobiales</taxon>
        <taxon>Hyphomicrobiaceae</taxon>
        <taxon>Hyphomicrobium</taxon>
    </lineage>
</organism>
<evidence type="ECO:0000256" key="7">
    <source>
        <dbReference type="HAMAP-Rule" id="MF_01229"/>
    </source>
</evidence>
<dbReference type="Pfam" id="PF00296">
    <property type="entry name" value="Bac_luciferase"/>
    <property type="match status" value="1"/>
</dbReference>
<proteinExistence type="inferred from homology"/>
<comment type="catalytic activity">
    <reaction evidence="7">
        <text>an alkanesulfonate + FMNH2 + O2 = an aldehyde + FMN + sulfite + H2O + 2 H(+)</text>
        <dbReference type="Rhea" id="RHEA:23064"/>
        <dbReference type="ChEBI" id="CHEBI:15377"/>
        <dbReference type="ChEBI" id="CHEBI:15378"/>
        <dbReference type="ChEBI" id="CHEBI:15379"/>
        <dbReference type="ChEBI" id="CHEBI:17359"/>
        <dbReference type="ChEBI" id="CHEBI:17478"/>
        <dbReference type="ChEBI" id="CHEBI:57618"/>
        <dbReference type="ChEBI" id="CHEBI:58210"/>
        <dbReference type="ChEBI" id="CHEBI:134249"/>
        <dbReference type="EC" id="1.14.14.5"/>
    </reaction>
</comment>
<dbReference type="HAMAP" id="MF_01229">
    <property type="entry name" value="Alkanesulf_monooxygen"/>
    <property type="match status" value="1"/>
</dbReference>
<evidence type="ECO:0000256" key="1">
    <source>
        <dbReference type="ARBA" id="ARBA00007044"/>
    </source>
</evidence>
<dbReference type="STRING" id="51670.SAMN04488557_0285"/>
<dbReference type="InterPro" id="IPR050172">
    <property type="entry name" value="SsuD_RutA_monooxygenase"/>
</dbReference>
<evidence type="ECO:0000256" key="8">
    <source>
        <dbReference type="SAM" id="MobiDB-lite"/>
    </source>
</evidence>
<evidence type="ECO:0000256" key="4">
    <source>
        <dbReference type="ARBA" id="ARBA00022643"/>
    </source>
</evidence>
<comment type="similarity">
    <text evidence="1 7">Belongs to the SsuD family.</text>
</comment>
<dbReference type="PANTHER" id="PTHR42847:SF4">
    <property type="entry name" value="ALKANESULFONATE MONOOXYGENASE-RELATED"/>
    <property type="match status" value="1"/>
</dbReference>
<dbReference type="NCBIfam" id="TIGR03565">
    <property type="entry name" value="alk_sulf_monoox"/>
    <property type="match status" value="1"/>
</dbReference>
<dbReference type="PANTHER" id="PTHR42847">
    <property type="entry name" value="ALKANESULFONATE MONOOXYGENASE"/>
    <property type="match status" value="1"/>
</dbReference>
<dbReference type="GO" id="GO:0046306">
    <property type="term" value="P:alkanesulfonate catabolic process"/>
    <property type="evidence" value="ECO:0007669"/>
    <property type="project" value="TreeGrafter"/>
</dbReference>
<keyword evidence="5 7" id="KW-0560">Oxidoreductase</keyword>
<accession>A0A1I7MUE9</accession>
<protein>
    <recommendedName>
        <fullName evidence="2 7">Alkanesulfonate monooxygenase</fullName>
        <ecNumber evidence="2 7">1.14.14.5</ecNumber>
    </recommendedName>
    <alternativeName>
        <fullName evidence="7">FMNH2-dependent aliphatic sulfonate monooxygenase</fullName>
    </alternativeName>
</protein>
<evidence type="ECO:0000256" key="6">
    <source>
        <dbReference type="ARBA" id="ARBA00023033"/>
    </source>
</evidence>
<name>A0A1I7MUE9_9HYPH</name>
<reference evidence="11" key="1">
    <citation type="submission" date="2016-10" db="EMBL/GenBank/DDBJ databases">
        <authorList>
            <person name="Varghese N."/>
            <person name="Submissions S."/>
        </authorList>
    </citation>
    <scope>NUCLEOTIDE SEQUENCE [LARGE SCALE GENOMIC DNA]</scope>
    <source>
        <strain evidence="11">DSM 1565</strain>
    </source>
</reference>
<evidence type="ECO:0000259" key="9">
    <source>
        <dbReference type="Pfam" id="PF00296"/>
    </source>
</evidence>
<feature type="domain" description="Luciferase-like" evidence="9">
    <location>
        <begin position="28"/>
        <end position="348"/>
    </location>
</feature>
<dbReference type="Gene3D" id="3.20.20.30">
    <property type="entry name" value="Luciferase-like domain"/>
    <property type="match status" value="1"/>
</dbReference>
<dbReference type="NCBIfam" id="NF001939">
    <property type="entry name" value="PRK00719.1"/>
    <property type="match status" value="1"/>
</dbReference>
<evidence type="ECO:0000313" key="10">
    <source>
        <dbReference type="EMBL" id="SFV26007.1"/>
    </source>
</evidence>
<sequence length="409" mass="44632">MPWRDASHQPTTPGKLTVTIEAAERANILWFLPTHGDGHYLGSSIGGRRVDLSYLKQIAEGSDRLGYFGVLLPTGRSCEDSWVIASALLPQTTRLRFLVAVRPGLLSPAVAARMTATLDRISDGRLLINVVTGGDPVENKGDGVFLSHDERYEVTREFLDVYKGLLAGDRVDYQGRHIKVEDGRLLFQPIQAPHPPLYFGGSSDAGIAVAAETVDKYLTWGEPPGEVAKKVQVAQAAAAARGRKLSFGIRLHVIVRETNEEAWRAASDLLKHLDEKTVTAAQKTFERMDSVGQKRMLALHSGSRDKLEVSPNLWAGVGLVRGGAGTALVGDAETVAERIKEYMRVGIDTFIFSGYPHLEESYRFAELVFPLLPLADGASGQRRRENAGGPIGETIANSILPEERERGQS</sequence>
<dbReference type="CDD" id="cd01094">
    <property type="entry name" value="Alkanesulfonate_monoxygenase"/>
    <property type="match status" value="1"/>
</dbReference>
<feature type="region of interest" description="Disordered" evidence="8">
    <location>
        <begin position="379"/>
        <end position="409"/>
    </location>
</feature>
<keyword evidence="6 7" id="KW-0503">Monooxygenase</keyword>
<dbReference type="EC" id="1.14.14.5" evidence="2 7"/>
<dbReference type="EMBL" id="FPCH01000001">
    <property type="protein sequence ID" value="SFV26007.1"/>
    <property type="molecule type" value="Genomic_DNA"/>
</dbReference>
<dbReference type="AlphaFoldDB" id="A0A1I7MUE9"/>
<gene>
    <name evidence="7" type="primary">ssuD</name>
    <name evidence="10" type="ORF">SAMN04488557_0285</name>
</gene>
<dbReference type="GO" id="GO:0008726">
    <property type="term" value="F:alkanesulfonate monooxygenase activity"/>
    <property type="evidence" value="ECO:0007669"/>
    <property type="project" value="UniProtKB-UniRule"/>
</dbReference>
<evidence type="ECO:0000313" key="11">
    <source>
        <dbReference type="Proteomes" id="UP000199423"/>
    </source>
</evidence>
<keyword evidence="4 7" id="KW-0288">FMN</keyword>
<dbReference type="OrthoDB" id="9814695at2"/>
<dbReference type="InterPro" id="IPR036661">
    <property type="entry name" value="Luciferase-like_sf"/>
</dbReference>
<keyword evidence="3 7" id="KW-0285">Flavoprotein</keyword>
<dbReference type="InterPro" id="IPR019911">
    <property type="entry name" value="Alkanesulphonate_mOase_FMN-dep"/>
</dbReference>
<dbReference type="InterPro" id="IPR011251">
    <property type="entry name" value="Luciferase-like_dom"/>
</dbReference>
<evidence type="ECO:0000256" key="5">
    <source>
        <dbReference type="ARBA" id="ARBA00023002"/>
    </source>
</evidence>
<evidence type="ECO:0000256" key="3">
    <source>
        <dbReference type="ARBA" id="ARBA00022630"/>
    </source>
</evidence>
<keyword evidence="11" id="KW-1185">Reference proteome</keyword>
<comment type="function">
    <text evidence="7">Catalyzes the desulfonation of aliphatic sulfonates.</text>
</comment>
<evidence type="ECO:0000256" key="2">
    <source>
        <dbReference type="ARBA" id="ARBA00012113"/>
    </source>
</evidence>